<dbReference type="InterPro" id="IPR002645">
    <property type="entry name" value="STAS_dom"/>
</dbReference>
<keyword evidence="8" id="KW-1185">Reference proteome</keyword>
<accession>A0ABU6CY34</accession>
<feature type="transmembrane region" description="Helical" evidence="5">
    <location>
        <begin position="373"/>
        <end position="392"/>
    </location>
</feature>
<gene>
    <name evidence="7" type="ORF">VSS37_10065</name>
</gene>
<evidence type="ECO:0000256" key="3">
    <source>
        <dbReference type="ARBA" id="ARBA00022989"/>
    </source>
</evidence>
<name>A0ABU6CY34_9GAMM</name>
<dbReference type="Gene3D" id="3.30.750.24">
    <property type="entry name" value="STAS domain"/>
    <property type="match status" value="1"/>
</dbReference>
<proteinExistence type="predicted"/>
<feature type="transmembrane region" description="Helical" evidence="5">
    <location>
        <begin position="404"/>
        <end position="434"/>
    </location>
</feature>
<keyword evidence="4 5" id="KW-0472">Membrane</keyword>
<keyword evidence="2 5" id="KW-0812">Transmembrane</keyword>
<dbReference type="EMBL" id="JAYMYJ010000094">
    <property type="protein sequence ID" value="MEB4591323.1"/>
    <property type="molecule type" value="Genomic_DNA"/>
</dbReference>
<dbReference type="Pfam" id="PF01740">
    <property type="entry name" value="STAS"/>
    <property type="match status" value="1"/>
</dbReference>
<reference evidence="8" key="1">
    <citation type="submission" date="2023-07" db="EMBL/GenBank/DDBJ databases">
        <title>The carbon used by Thiothrix.</title>
        <authorList>
            <person name="Chen L."/>
        </authorList>
    </citation>
    <scope>NUCLEOTIDE SEQUENCE [LARGE SCALE GENOMIC DNA]</scope>
</reference>
<feature type="domain" description="STAS" evidence="6">
    <location>
        <begin position="458"/>
        <end position="572"/>
    </location>
</feature>
<dbReference type="Proteomes" id="UP001308005">
    <property type="component" value="Unassembled WGS sequence"/>
</dbReference>
<dbReference type="NCBIfam" id="TIGR00815">
    <property type="entry name" value="sulP"/>
    <property type="match status" value="1"/>
</dbReference>
<evidence type="ECO:0000256" key="4">
    <source>
        <dbReference type="ARBA" id="ARBA00023136"/>
    </source>
</evidence>
<reference evidence="7 8" key="2">
    <citation type="submission" date="2024-01" db="EMBL/GenBank/DDBJ databases">
        <authorList>
            <person name="Xie X."/>
        </authorList>
    </citation>
    <scope>NUCLEOTIDE SEQUENCE [LARGE SCALE GENOMIC DNA]</scope>
    <source>
        <strain evidence="7">SCUT-1</strain>
    </source>
</reference>
<evidence type="ECO:0000313" key="8">
    <source>
        <dbReference type="Proteomes" id="UP001308005"/>
    </source>
</evidence>
<dbReference type="RefSeq" id="WP_324694844.1">
    <property type="nucleotide sequence ID" value="NZ_JAYMYJ010000094.1"/>
</dbReference>
<comment type="subcellular location">
    <subcellularLocation>
        <location evidence="1">Membrane</location>
        <topology evidence="1">Multi-pass membrane protein</topology>
    </subcellularLocation>
</comment>
<feature type="transmembrane region" description="Helical" evidence="5">
    <location>
        <begin position="116"/>
        <end position="137"/>
    </location>
</feature>
<feature type="transmembrane region" description="Helical" evidence="5">
    <location>
        <begin position="347"/>
        <end position="366"/>
    </location>
</feature>
<dbReference type="PANTHER" id="PTHR11814">
    <property type="entry name" value="SULFATE TRANSPORTER"/>
    <property type="match status" value="1"/>
</dbReference>
<protein>
    <submittedName>
        <fullName evidence="7">SulP family inorganic anion transporter</fullName>
    </submittedName>
</protein>
<dbReference type="SUPFAM" id="SSF52091">
    <property type="entry name" value="SpoIIaa-like"/>
    <property type="match status" value="1"/>
</dbReference>
<dbReference type="CDD" id="cd07042">
    <property type="entry name" value="STAS_SulP_like_sulfate_transporter"/>
    <property type="match status" value="1"/>
</dbReference>
<dbReference type="Pfam" id="PF00916">
    <property type="entry name" value="Sulfate_transp"/>
    <property type="match status" value="1"/>
</dbReference>
<evidence type="ECO:0000256" key="5">
    <source>
        <dbReference type="SAM" id="Phobius"/>
    </source>
</evidence>
<feature type="transmembrane region" description="Helical" evidence="5">
    <location>
        <begin position="41"/>
        <end position="62"/>
    </location>
</feature>
<dbReference type="InterPro" id="IPR036513">
    <property type="entry name" value="STAS_dom_sf"/>
</dbReference>
<dbReference type="InterPro" id="IPR001902">
    <property type="entry name" value="SLC26A/SulP_fam"/>
</dbReference>
<keyword evidence="3 5" id="KW-1133">Transmembrane helix</keyword>
<dbReference type="InterPro" id="IPR011547">
    <property type="entry name" value="SLC26A/SulP_dom"/>
</dbReference>
<feature type="transmembrane region" description="Helical" evidence="5">
    <location>
        <begin position="149"/>
        <end position="167"/>
    </location>
</feature>
<comment type="caution">
    <text evidence="7">The sequence shown here is derived from an EMBL/GenBank/DDBJ whole genome shotgun (WGS) entry which is preliminary data.</text>
</comment>
<organism evidence="7 8">
    <name type="scientific">Candidatus Thiothrix phosphatis</name>
    <dbReference type="NCBI Taxonomy" id="3112415"/>
    <lineage>
        <taxon>Bacteria</taxon>
        <taxon>Pseudomonadati</taxon>
        <taxon>Pseudomonadota</taxon>
        <taxon>Gammaproteobacteria</taxon>
        <taxon>Thiotrichales</taxon>
        <taxon>Thiotrichaceae</taxon>
        <taxon>Thiothrix</taxon>
    </lineage>
</organism>
<evidence type="ECO:0000256" key="2">
    <source>
        <dbReference type="ARBA" id="ARBA00022692"/>
    </source>
</evidence>
<sequence>MLKSAVNRPAGGASFPMPAAWLPNALQWLFKMGKSDWRADFIAGLTGAIIGMPQGVAFAMIAGMPPEYGLYAGMVPAIVAAFFGSSRHLVSGPTTTSSVVLFSALSLHAAPGTPAYVTLALTLTFMIGVLKLVLGLARLGSLTNFISQSVIVGFTAGAAILIAVKQIKHFFGVDMDSAGNFATVIYHFAQHIREINPYATLVAVSTMLAGIAGKKWLPRFPYMVTAILGGSLVSVALNAWLGAEATHIQVVGALPSSFPPLSLPDLSLENIRALAPASLAVTLLSLTEAVSIGRAIAARSGYNINSNQEFIGQGLSNIIGSFFSGYGSTGSFNRTAVNFEAGARTPMAAVFAGVLLMFATVLAAPATAYLPKAAMGGMLFLVAWGLFGWQQIREILHFSRRETAVMAVSFLSALFLDLEFAIFVGLILALMLYLERVSKPKLVTLTPDKNLPNHSFSANPELPQCPQLRMVRVDGSLFFGSVNYLRESFDKIRRRHPDQKHLALLCDGINFADLQGGKALYEEAKRREKNGGSLYLINVKDGLWEPLQACSCLDDAESRKVFQSKKAAIHAIYQKLDKSVCATCNKRIFEECKGQA</sequence>
<evidence type="ECO:0000256" key="1">
    <source>
        <dbReference type="ARBA" id="ARBA00004141"/>
    </source>
</evidence>
<feature type="transmembrane region" description="Helical" evidence="5">
    <location>
        <begin position="220"/>
        <end position="241"/>
    </location>
</feature>
<evidence type="ECO:0000259" key="6">
    <source>
        <dbReference type="PROSITE" id="PS50801"/>
    </source>
</evidence>
<dbReference type="PROSITE" id="PS50801">
    <property type="entry name" value="STAS"/>
    <property type="match status" value="1"/>
</dbReference>
<evidence type="ECO:0000313" key="7">
    <source>
        <dbReference type="EMBL" id="MEB4591323.1"/>
    </source>
</evidence>